<dbReference type="RefSeq" id="WP_377707215.1">
    <property type="nucleotide sequence ID" value="NZ_JBHRTE010000061.1"/>
</dbReference>
<dbReference type="Gene3D" id="3.30.420.10">
    <property type="entry name" value="Ribonuclease H-like superfamily/Ribonuclease H"/>
    <property type="match status" value="1"/>
</dbReference>
<dbReference type="InterPro" id="IPR012337">
    <property type="entry name" value="RNaseH-like_sf"/>
</dbReference>
<dbReference type="EMBL" id="JBHRTE010000061">
    <property type="protein sequence ID" value="MFC3169405.1"/>
    <property type="molecule type" value="Genomic_DNA"/>
</dbReference>
<feature type="domain" description="Integrase catalytic" evidence="1">
    <location>
        <begin position="45"/>
        <end position="140"/>
    </location>
</feature>
<dbReference type="PROSITE" id="PS50994">
    <property type="entry name" value="INTEGRASE"/>
    <property type="match status" value="1"/>
</dbReference>
<gene>
    <name evidence="2" type="ORF">ACFOD7_15230</name>
</gene>
<dbReference type="SUPFAM" id="SSF53098">
    <property type="entry name" value="Ribonuclease H-like"/>
    <property type="match status" value="1"/>
</dbReference>
<dbReference type="Pfam" id="PF13683">
    <property type="entry name" value="rve_3"/>
    <property type="match status" value="1"/>
</dbReference>
<accession>A0ABV7IFP1</accession>
<dbReference type="Proteomes" id="UP001595557">
    <property type="component" value="Unassembled WGS sequence"/>
</dbReference>
<name>A0ABV7IFP1_9RHOB</name>
<keyword evidence="3" id="KW-1185">Reference proteome</keyword>
<proteinExistence type="predicted"/>
<organism evidence="2 3">
    <name type="scientific">Paracoccus fontiphilus</name>
    <dbReference type="NCBI Taxonomy" id="1815556"/>
    <lineage>
        <taxon>Bacteria</taxon>
        <taxon>Pseudomonadati</taxon>
        <taxon>Pseudomonadota</taxon>
        <taxon>Alphaproteobacteria</taxon>
        <taxon>Rhodobacterales</taxon>
        <taxon>Paracoccaceae</taxon>
        <taxon>Paracoccus</taxon>
    </lineage>
</organism>
<dbReference type="PANTHER" id="PTHR46889:SF4">
    <property type="entry name" value="TRANSPOSASE INSO FOR INSERTION SEQUENCE ELEMENT IS911B-RELATED"/>
    <property type="match status" value="1"/>
</dbReference>
<protein>
    <submittedName>
        <fullName evidence="2">Integrase core domain-containing protein</fullName>
    </submittedName>
</protein>
<dbReference type="PANTHER" id="PTHR46889">
    <property type="entry name" value="TRANSPOSASE INSF FOR INSERTION SEQUENCE IS3B-RELATED"/>
    <property type="match status" value="1"/>
</dbReference>
<evidence type="ECO:0000313" key="2">
    <source>
        <dbReference type="EMBL" id="MFC3169405.1"/>
    </source>
</evidence>
<feature type="non-terminal residue" evidence="2">
    <location>
        <position position="1"/>
    </location>
</feature>
<sequence length="154" mass="17154">SRVSCSSSLHEGYDEPETLCHAIGLICPMGADVRHDRSGVAEGLVLRHDHGSNYMSGDFQREIRFLGMTSSPAFVRQPEGNGVAERAIRTLKEQLLWVRHFATVEELRLALAAFAALYNANWLRERHGHKTPDQIRAEQRALETEAATGFKLAA</sequence>
<dbReference type="InterPro" id="IPR050900">
    <property type="entry name" value="Transposase_IS3/IS150/IS904"/>
</dbReference>
<evidence type="ECO:0000259" key="1">
    <source>
        <dbReference type="PROSITE" id="PS50994"/>
    </source>
</evidence>
<dbReference type="InterPro" id="IPR036397">
    <property type="entry name" value="RNaseH_sf"/>
</dbReference>
<dbReference type="InterPro" id="IPR001584">
    <property type="entry name" value="Integrase_cat-core"/>
</dbReference>
<evidence type="ECO:0000313" key="3">
    <source>
        <dbReference type="Proteomes" id="UP001595557"/>
    </source>
</evidence>
<reference evidence="3" key="1">
    <citation type="journal article" date="2019" name="Int. J. Syst. Evol. Microbiol.">
        <title>The Global Catalogue of Microorganisms (GCM) 10K type strain sequencing project: providing services to taxonomists for standard genome sequencing and annotation.</title>
        <authorList>
            <consortium name="The Broad Institute Genomics Platform"/>
            <consortium name="The Broad Institute Genome Sequencing Center for Infectious Disease"/>
            <person name="Wu L."/>
            <person name="Ma J."/>
        </authorList>
    </citation>
    <scope>NUCLEOTIDE SEQUENCE [LARGE SCALE GENOMIC DNA]</scope>
    <source>
        <strain evidence="3">KCTC 52239</strain>
    </source>
</reference>
<comment type="caution">
    <text evidence="2">The sequence shown here is derived from an EMBL/GenBank/DDBJ whole genome shotgun (WGS) entry which is preliminary data.</text>
</comment>